<dbReference type="OrthoDB" id="5875463at2759"/>
<feature type="compositionally biased region" description="Polar residues" evidence="7">
    <location>
        <begin position="1017"/>
        <end position="1029"/>
    </location>
</feature>
<feature type="compositionally biased region" description="Low complexity" evidence="7">
    <location>
        <begin position="200"/>
        <end position="209"/>
    </location>
</feature>
<dbReference type="Pfam" id="PF05104">
    <property type="entry name" value="Rib_recp_KP_reg"/>
    <property type="match status" value="1"/>
</dbReference>
<feature type="compositionally biased region" description="Pro residues" evidence="7">
    <location>
        <begin position="239"/>
        <end position="257"/>
    </location>
</feature>
<evidence type="ECO:0000256" key="6">
    <source>
        <dbReference type="SAM" id="Coils"/>
    </source>
</evidence>
<feature type="compositionally biased region" description="Basic and acidic residues" evidence="7">
    <location>
        <begin position="1034"/>
        <end position="1045"/>
    </location>
</feature>
<dbReference type="GO" id="GO:0019894">
    <property type="term" value="F:kinesin binding"/>
    <property type="evidence" value="ECO:0007669"/>
    <property type="project" value="InterPro"/>
</dbReference>
<evidence type="ECO:0000313" key="10">
    <source>
        <dbReference type="EMBL" id="RVE57201.1"/>
    </source>
</evidence>
<organism evidence="10 11">
    <name type="scientific">Oryzias javanicus</name>
    <name type="common">Javanese ricefish</name>
    <name type="synonym">Aplocheilus javanicus</name>
    <dbReference type="NCBI Taxonomy" id="123683"/>
    <lineage>
        <taxon>Eukaryota</taxon>
        <taxon>Metazoa</taxon>
        <taxon>Chordata</taxon>
        <taxon>Craniata</taxon>
        <taxon>Vertebrata</taxon>
        <taxon>Euteleostomi</taxon>
        <taxon>Actinopterygii</taxon>
        <taxon>Neopterygii</taxon>
        <taxon>Teleostei</taxon>
        <taxon>Neoteleostei</taxon>
        <taxon>Acanthomorphata</taxon>
        <taxon>Ovalentaria</taxon>
        <taxon>Atherinomorphae</taxon>
        <taxon>Beloniformes</taxon>
        <taxon>Adrianichthyidae</taxon>
        <taxon>Oryziinae</taxon>
        <taxon>Oryzias</taxon>
    </lineage>
</organism>
<feature type="compositionally biased region" description="Basic and acidic residues" evidence="7">
    <location>
        <begin position="1"/>
        <end position="11"/>
    </location>
</feature>
<dbReference type="AlphaFoldDB" id="A0A3S2P4N6"/>
<dbReference type="InterPro" id="IPR007794">
    <property type="entry name" value="Rib_rcpt_KP"/>
</dbReference>
<feature type="compositionally biased region" description="Low complexity" evidence="7">
    <location>
        <begin position="334"/>
        <end position="344"/>
    </location>
</feature>
<dbReference type="GO" id="GO:0007018">
    <property type="term" value="P:microtubule-based movement"/>
    <property type="evidence" value="ECO:0007669"/>
    <property type="project" value="InterPro"/>
</dbReference>
<evidence type="ECO:0000256" key="1">
    <source>
        <dbReference type="ARBA" id="ARBA00004389"/>
    </source>
</evidence>
<feature type="region of interest" description="Disordered" evidence="7">
    <location>
        <begin position="105"/>
        <end position="372"/>
    </location>
</feature>
<dbReference type="InterPro" id="IPR024854">
    <property type="entry name" value="Kinectin"/>
</dbReference>
<dbReference type="EMBL" id="CM012458">
    <property type="protein sequence ID" value="RVE57201.1"/>
    <property type="molecule type" value="Genomic_DNA"/>
</dbReference>
<reference evidence="10 11" key="2">
    <citation type="submission" date="2019-01" db="EMBL/GenBank/DDBJ databases">
        <title>A chromosome length genome reference of the Java medaka (oryzias javanicus).</title>
        <authorList>
            <person name="Herpin A."/>
            <person name="Takehana Y."/>
            <person name="Naruse K."/>
            <person name="Ansai S."/>
            <person name="Kawaguchi M."/>
        </authorList>
    </citation>
    <scope>NUCLEOTIDE SEQUENCE [LARGE SCALE GENOMIC DNA]</scope>
    <source>
        <strain evidence="10">RS831</strain>
        <tissue evidence="10">Whole body</tissue>
    </source>
</reference>
<protein>
    <recommendedName>
        <fullName evidence="9">Ribosome receptor lysine/proline rich domain-containing protein</fullName>
    </recommendedName>
</protein>
<feature type="compositionally biased region" description="Low complexity" evidence="7">
    <location>
        <begin position="293"/>
        <end position="308"/>
    </location>
</feature>
<feature type="coiled-coil region" evidence="6">
    <location>
        <begin position="634"/>
        <end position="896"/>
    </location>
</feature>
<feature type="compositionally biased region" description="Low complexity" evidence="7">
    <location>
        <begin position="258"/>
        <end position="268"/>
    </location>
</feature>
<feature type="compositionally biased region" description="Basic and acidic residues" evidence="7">
    <location>
        <begin position="105"/>
        <end position="114"/>
    </location>
</feature>
<feature type="region of interest" description="Disordered" evidence="7">
    <location>
        <begin position="1016"/>
        <end position="1045"/>
    </location>
</feature>
<comment type="subcellular location">
    <subcellularLocation>
        <location evidence="1">Endoplasmic reticulum membrane</location>
        <topology evidence="1">Single-pass membrane protein</topology>
    </subcellularLocation>
</comment>
<proteinExistence type="predicted"/>
<evidence type="ECO:0000259" key="9">
    <source>
        <dbReference type="Pfam" id="PF05104"/>
    </source>
</evidence>
<reference evidence="10 11" key="1">
    <citation type="submission" date="2018-11" db="EMBL/GenBank/DDBJ databases">
        <authorList>
            <person name="Lopez-Roques C."/>
            <person name="Donnadieu C."/>
            <person name="Bouchez O."/>
            <person name="Klopp C."/>
            <person name="Cabau C."/>
            <person name="Zahm M."/>
        </authorList>
    </citation>
    <scope>NUCLEOTIDE SEQUENCE [LARGE SCALE GENOMIC DNA]</scope>
    <source>
        <strain evidence="10">RS831</strain>
        <tissue evidence="10">Whole body</tissue>
    </source>
</reference>
<feature type="region of interest" description="Disordered" evidence="7">
    <location>
        <begin position="1"/>
        <end position="40"/>
    </location>
</feature>
<evidence type="ECO:0000256" key="8">
    <source>
        <dbReference type="SAM" id="Phobius"/>
    </source>
</evidence>
<evidence type="ECO:0000256" key="3">
    <source>
        <dbReference type="ARBA" id="ARBA00022824"/>
    </source>
</evidence>
<keyword evidence="4 8" id="KW-1133">Transmembrane helix</keyword>
<feature type="domain" description="Ribosome receptor lysine/proline rich" evidence="9">
    <location>
        <begin position="87"/>
        <end position="229"/>
    </location>
</feature>
<keyword evidence="11" id="KW-1185">Reference proteome</keyword>
<feature type="transmembrane region" description="Helical" evidence="8">
    <location>
        <begin position="66"/>
        <end position="87"/>
    </location>
</feature>
<evidence type="ECO:0000256" key="4">
    <source>
        <dbReference type="ARBA" id="ARBA00022989"/>
    </source>
</evidence>
<accession>A0A3S2P4N6</accession>
<dbReference type="GO" id="GO:0015031">
    <property type="term" value="P:protein transport"/>
    <property type="evidence" value="ECO:0007669"/>
    <property type="project" value="InterPro"/>
</dbReference>
<evidence type="ECO:0000313" key="11">
    <source>
        <dbReference type="Proteomes" id="UP000283210"/>
    </source>
</evidence>
<dbReference type="GO" id="GO:0005789">
    <property type="term" value="C:endoplasmic reticulum membrane"/>
    <property type="evidence" value="ECO:0007669"/>
    <property type="project" value="UniProtKB-SubCell"/>
</dbReference>
<evidence type="ECO:0000256" key="7">
    <source>
        <dbReference type="SAM" id="MobiDB-lite"/>
    </source>
</evidence>
<dbReference type="Proteomes" id="UP000283210">
    <property type="component" value="Chromosome 22"/>
</dbReference>
<dbReference type="PANTHER" id="PTHR18864:SF1">
    <property type="entry name" value="KINECTIN"/>
    <property type="match status" value="1"/>
</dbReference>
<evidence type="ECO:0000256" key="2">
    <source>
        <dbReference type="ARBA" id="ARBA00022692"/>
    </source>
</evidence>
<feature type="coiled-coil region" evidence="6">
    <location>
        <begin position="422"/>
        <end position="602"/>
    </location>
</feature>
<sequence>MLTMTRPRELETADSVTDSAKESQAGAALGSRGLPQSTQEQRLSTLAKETNNWSYRMAVDIYDTQYLLILAPSLVIALMFLFFWLFMKETSYDEVLARQKRDLKLPPTKPDLRKKNEKKKGKKKETASGGTAGGGGGESEEDLKDFNVADGAESSSLEEEPAPVIAPAPPAPAAYEPVSLSPAAPVSLRERKKKEKKAAKAAANAAAAALLSEELEVNDSKPVSHKPEMQVNASKPLGSSPPPPQPEVQAPILPPVQAPVQAQTPPQVSGKKKEKKKQKVEAGNVQQLEVKAEQAPAPNKKEAPPAAETNVSDAPSGKKKNSAKKQKTEPVDEASILSSSAASANHQAPHNEDLPSKGSGKKHKNETDKENAGLKLKELLSGLSSLVLSEAEAVSVLALIREKSPNALDAWHKSSGRPDPAAQEREKRLTTLQEEASIAKDKVKQLSQELQAKAQGSYQDLQAMQIKFQQVREQLESQISRLQQENGILRDAVSSATNQMENKNSAELNKLRSEYAGLMKELADSNSKLQQEEHQRKSLEVSYKQNVSQLEAQLQDAKRSWEELQNFLHNVNAEREKLQASKQELHSQLIAAESEMNSKNKEIQGLHSSLTEAMVSQERLEQRVMEISQRSISDDSLQVQVQELLNENKSLQVQNESLQAQFSSQANHVSHIEELQKLLAEKELQRKSLEDSLNAERSSGASRETNMQALHKENMSLKAETQKLQAQISEQAASQLALEQFQKSVQEKEENMKTVEGLLEKGLIEVANKEEELKAVKEEKEALQREIETIKIKMAEQASSPLIEELTTKLQEKDLKLKSMETSLQAELDTRSSQEKTIEALQKQLADLQEHLEQQKKTSEELSSSSVQLEELRDQLVVKEQKIQQLQAELEARTKELSTTGEPVVYQQCHSGFPSPELVAALSEKEQQLCSLQEELELHRKKNNELREKNWSAMEALSATESMLQGKLSKAVKEHEAALALSQAQCRDVLHRLLPHVPLPSGQNHQEWLQRFENAAAESTDTQSNQASVDSEGLTEKLKEAEETQRNLKKDCETYKKVLAETEGILQRLQSSVEQEESRWKKMVQSSQDELKRGTRKVLSLEQEIERLTDGGELENLRREKQHLESELERAEHESATYVTEVRELKDLLTELQTRLDGSYTEANRQNEELTLLKTRLTETLSKLEAEENERQKVAGDLYKAQQSLELIQGELSNLTDSADDLIENSSLSSQREEMDKKERMTAGLNQTVREMQQLLQAVSKQLTKGQDGEAEKDLPKV</sequence>
<keyword evidence="3" id="KW-0256">Endoplasmic reticulum</keyword>
<name>A0A3S2P4N6_ORYJA</name>
<dbReference type="PANTHER" id="PTHR18864">
    <property type="entry name" value="KINECTIN"/>
    <property type="match status" value="1"/>
</dbReference>
<gene>
    <name evidence="10" type="ORF">OJAV_G00213810</name>
</gene>
<keyword evidence="2 8" id="KW-0812">Transmembrane</keyword>
<keyword evidence="6" id="KW-0175">Coiled coil</keyword>
<keyword evidence="5 8" id="KW-0472">Membrane</keyword>
<feature type="compositionally biased region" description="Basic residues" evidence="7">
    <location>
        <begin position="190"/>
        <end position="199"/>
    </location>
</feature>
<evidence type="ECO:0000256" key="5">
    <source>
        <dbReference type="ARBA" id="ARBA00023136"/>
    </source>
</evidence>